<feature type="compositionally biased region" description="Acidic residues" evidence="1">
    <location>
        <begin position="12"/>
        <end position="26"/>
    </location>
</feature>
<dbReference type="AlphaFoldDB" id="A0AAD4JZJ9"/>
<keyword evidence="4" id="KW-1185">Reference proteome</keyword>
<dbReference type="InterPro" id="IPR013783">
    <property type="entry name" value="Ig-like_fold"/>
</dbReference>
<protein>
    <recommendedName>
        <fullName evidence="2">Ig-like domain-containing protein</fullName>
    </recommendedName>
</protein>
<dbReference type="EMBL" id="JAJJHW010002585">
    <property type="protein sequence ID" value="KAH8370487.1"/>
    <property type="molecule type" value="Genomic_DNA"/>
</dbReference>
<feature type="compositionally biased region" description="Polar residues" evidence="1">
    <location>
        <begin position="27"/>
        <end position="47"/>
    </location>
</feature>
<dbReference type="Proteomes" id="UP001200034">
    <property type="component" value="Unassembled WGS sequence"/>
</dbReference>
<dbReference type="SMART" id="SM00409">
    <property type="entry name" value="IG"/>
    <property type="match status" value="1"/>
</dbReference>
<dbReference type="InterPro" id="IPR003599">
    <property type="entry name" value="Ig_sub"/>
</dbReference>
<dbReference type="SUPFAM" id="SSF48726">
    <property type="entry name" value="Immunoglobulin"/>
    <property type="match status" value="1"/>
</dbReference>
<feature type="region of interest" description="Disordered" evidence="1">
    <location>
        <begin position="12"/>
        <end position="47"/>
    </location>
</feature>
<feature type="non-terminal residue" evidence="3">
    <location>
        <position position="1"/>
    </location>
</feature>
<dbReference type="Gene3D" id="2.60.40.10">
    <property type="entry name" value="Immunoglobulins"/>
    <property type="match status" value="1"/>
</dbReference>
<comment type="caution">
    <text evidence="3">The sequence shown here is derived from an EMBL/GenBank/DDBJ whole genome shotgun (WGS) entry which is preliminary data.</text>
</comment>
<evidence type="ECO:0000313" key="4">
    <source>
        <dbReference type="Proteomes" id="UP001200034"/>
    </source>
</evidence>
<accession>A0AAD4JZJ9</accession>
<gene>
    <name evidence="3" type="ORF">KR093_003653</name>
</gene>
<dbReference type="InterPro" id="IPR013098">
    <property type="entry name" value="Ig_I-set"/>
</dbReference>
<name>A0AAD4JZJ9_9MUSC</name>
<dbReference type="CDD" id="cd00096">
    <property type="entry name" value="Ig"/>
    <property type="match status" value="1"/>
</dbReference>
<reference evidence="3" key="1">
    <citation type="journal article" date="2021" name="Mol. Ecol. Resour.">
        <title>Phylogenomic analyses of the genus Drosophila reveals genomic signals of climate adaptation.</title>
        <authorList>
            <person name="Li F."/>
            <person name="Rane R.V."/>
            <person name="Luria V."/>
            <person name="Xiong Z."/>
            <person name="Chen J."/>
            <person name="Li Z."/>
            <person name="Catullo R.A."/>
            <person name="Griffin P.C."/>
            <person name="Schiffer M."/>
            <person name="Pearce S."/>
            <person name="Lee S.F."/>
            <person name="McElroy K."/>
            <person name="Stocker A."/>
            <person name="Shirriffs J."/>
            <person name="Cockerell F."/>
            <person name="Coppin C."/>
            <person name="Sgro C.M."/>
            <person name="Karger A."/>
            <person name="Cain J.W."/>
            <person name="Weber J.A."/>
            <person name="Santpere G."/>
            <person name="Kirschner M.W."/>
            <person name="Hoffmann A.A."/>
            <person name="Oakeshott J.G."/>
            <person name="Zhang G."/>
        </authorList>
    </citation>
    <scope>NUCLEOTIDE SEQUENCE</scope>
    <source>
        <strain evidence="3">BGI-SZ-2011g</strain>
    </source>
</reference>
<dbReference type="Pfam" id="PF07679">
    <property type="entry name" value="I-set"/>
    <property type="match status" value="1"/>
</dbReference>
<feature type="domain" description="Ig-like" evidence="2">
    <location>
        <begin position="37"/>
        <end position="138"/>
    </location>
</feature>
<feature type="non-terminal residue" evidence="3">
    <location>
        <position position="179"/>
    </location>
</feature>
<dbReference type="InterPro" id="IPR036179">
    <property type="entry name" value="Ig-like_dom_sf"/>
</dbReference>
<dbReference type="PROSITE" id="PS50835">
    <property type="entry name" value="IG_LIKE"/>
    <property type="match status" value="1"/>
</dbReference>
<dbReference type="InterPro" id="IPR007110">
    <property type="entry name" value="Ig-like_dom"/>
</dbReference>
<proteinExistence type="predicted"/>
<evidence type="ECO:0000259" key="2">
    <source>
        <dbReference type="PROSITE" id="PS50835"/>
    </source>
</evidence>
<organism evidence="3 4">
    <name type="scientific">Drosophila rubida</name>
    <dbReference type="NCBI Taxonomy" id="30044"/>
    <lineage>
        <taxon>Eukaryota</taxon>
        <taxon>Metazoa</taxon>
        <taxon>Ecdysozoa</taxon>
        <taxon>Arthropoda</taxon>
        <taxon>Hexapoda</taxon>
        <taxon>Insecta</taxon>
        <taxon>Pterygota</taxon>
        <taxon>Neoptera</taxon>
        <taxon>Endopterygota</taxon>
        <taxon>Diptera</taxon>
        <taxon>Brachycera</taxon>
        <taxon>Muscomorpha</taxon>
        <taxon>Ephydroidea</taxon>
        <taxon>Drosophilidae</taxon>
        <taxon>Drosophila</taxon>
    </lineage>
</organism>
<sequence>AVACYPSTSAIEDNDGMLNDEYEYDDQSNVPSPQTKPSSSATAKDLVPQQNRTLTVTGILGEDVVLKCDTKIDKDTVINWYRGDKIISTGQTLVQSNFNLNPKNFDLTILKSSPQSAGDYYCLRYPGGSAVTTKVVLNEHSLDIITPESSKSAHSSIHGVASTLVCFLPALLVAALQLY</sequence>
<evidence type="ECO:0000313" key="3">
    <source>
        <dbReference type="EMBL" id="KAH8370487.1"/>
    </source>
</evidence>
<evidence type="ECO:0000256" key="1">
    <source>
        <dbReference type="SAM" id="MobiDB-lite"/>
    </source>
</evidence>